<proteinExistence type="inferred from homology"/>
<comment type="subunit">
    <text evidence="7">Homodimer.</text>
</comment>
<feature type="binding site" evidence="7">
    <location>
        <position position="267"/>
    </location>
    <ligand>
        <name>substrate</name>
    </ligand>
</feature>
<dbReference type="Pfam" id="PF04166">
    <property type="entry name" value="PdxA"/>
    <property type="match status" value="1"/>
</dbReference>
<evidence type="ECO:0000256" key="6">
    <source>
        <dbReference type="ARBA" id="ARBA00023096"/>
    </source>
</evidence>
<name>D0LQB4_HALO1</name>
<comment type="subcellular location">
    <subcellularLocation>
        <location evidence="7">Cytoplasm</location>
    </subcellularLocation>
</comment>
<reference evidence="8 9" key="1">
    <citation type="journal article" date="2010" name="Stand. Genomic Sci.">
        <title>Complete genome sequence of Haliangium ochraceum type strain (SMP-2).</title>
        <authorList>
            <consortium name="US DOE Joint Genome Institute (JGI-PGF)"/>
            <person name="Ivanova N."/>
            <person name="Daum C."/>
            <person name="Lang E."/>
            <person name="Abt B."/>
            <person name="Kopitz M."/>
            <person name="Saunders E."/>
            <person name="Lapidus A."/>
            <person name="Lucas S."/>
            <person name="Glavina Del Rio T."/>
            <person name="Nolan M."/>
            <person name="Tice H."/>
            <person name="Copeland A."/>
            <person name="Cheng J.F."/>
            <person name="Chen F."/>
            <person name="Bruce D."/>
            <person name="Goodwin L."/>
            <person name="Pitluck S."/>
            <person name="Mavromatis K."/>
            <person name="Pati A."/>
            <person name="Mikhailova N."/>
            <person name="Chen A."/>
            <person name="Palaniappan K."/>
            <person name="Land M."/>
            <person name="Hauser L."/>
            <person name="Chang Y.J."/>
            <person name="Jeffries C.D."/>
            <person name="Detter J.C."/>
            <person name="Brettin T."/>
            <person name="Rohde M."/>
            <person name="Goker M."/>
            <person name="Bristow J."/>
            <person name="Markowitz V."/>
            <person name="Eisen J.A."/>
            <person name="Hugenholtz P."/>
            <person name="Kyrpides N.C."/>
            <person name="Klenk H.P."/>
        </authorList>
    </citation>
    <scope>NUCLEOTIDE SEQUENCE [LARGE SCALE GENOMIC DNA]</scope>
    <source>
        <strain evidence="9">DSM 14365 / CIP 107738 / JCM 11303 / AJ 13395 / SMP-2</strain>
    </source>
</reference>
<dbReference type="GO" id="GO:0005737">
    <property type="term" value="C:cytoplasm"/>
    <property type="evidence" value="ECO:0007669"/>
    <property type="project" value="UniProtKB-SubCell"/>
</dbReference>
<dbReference type="EC" id="1.1.1.262" evidence="7"/>
<feature type="binding site" evidence="7">
    <location>
        <position position="276"/>
    </location>
    <ligand>
        <name>substrate</name>
    </ligand>
</feature>
<feature type="binding site" evidence="7">
    <location>
        <position position="202"/>
    </location>
    <ligand>
        <name>a divalent metal cation</name>
        <dbReference type="ChEBI" id="CHEBI:60240"/>
        <note>ligand shared between dimeric partners</note>
    </ligand>
</feature>
<keyword evidence="1 7" id="KW-0963">Cytoplasm</keyword>
<evidence type="ECO:0000256" key="4">
    <source>
        <dbReference type="ARBA" id="ARBA00023002"/>
    </source>
</evidence>
<comment type="cofactor">
    <cofactor evidence="7">
        <name>a divalent metal cation</name>
        <dbReference type="ChEBI" id="CHEBI:60240"/>
    </cofactor>
    <text evidence="7">Binds 1 divalent metal cation per subunit.</text>
</comment>
<comment type="miscellaneous">
    <text evidence="7">The active site is located at the dimer interface.</text>
</comment>
<dbReference type="eggNOG" id="COG1995">
    <property type="taxonomic scope" value="Bacteria"/>
</dbReference>
<dbReference type="GO" id="GO:0046872">
    <property type="term" value="F:metal ion binding"/>
    <property type="evidence" value="ECO:0007669"/>
    <property type="project" value="UniProtKB-UniRule"/>
</dbReference>
<dbReference type="KEGG" id="hoh:Hoch_6454"/>
<keyword evidence="4 7" id="KW-0560">Oxidoreductase</keyword>
<evidence type="ECO:0000313" key="9">
    <source>
        <dbReference type="Proteomes" id="UP000001880"/>
    </source>
</evidence>
<feature type="binding site" evidence="7">
    <location>
        <position position="157"/>
    </location>
    <ligand>
        <name>a divalent metal cation</name>
        <dbReference type="ChEBI" id="CHEBI:60240"/>
        <note>ligand shared between dimeric partners</note>
    </ligand>
</feature>
<feature type="binding site" evidence="7">
    <location>
        <position position="128"/>
    </location>
    <ligand>
        <name>substrate</name>
    </ligand>
</feature>
<dbReference type="GO" id="GO:0042823">
    <property type="term" value="P:pyridoxal phosphate biosynthetic process"/>
    <property type="evidence" value="ECO:0007669"/>
    <property type="project" value="UniProtKB-UniRule"/>
</dbReference>
<comment type="similarity">
    <text evidence="7">Belongs to the PdxA family.</text>
</comment>
<dbReference type="PANTHER" id="PTHR30004:SF6">
    <property type="entry name" value="D-THREONATE 4-PHOSPHATE DEHYDROGENASE"/>
    <property type="match status" value="1"/>
</dbReference>
<keyword evidence="2 7" id="KW-0479">Metal-binding</keyword>
<organism evidence="8 9">
    <name type="scientific">Haliangium ochraceum (strain DSM 14365 / JCM 11303 / SMP-2)</name>
    <dbReference type="NCBI Taxonomy" id="502025"/>
    <lineage>
        <taxon>Bacteria</taxon>
        <taxon>Pseudomonadati</taxon>
        <taxon>Myxococcota</taxon>
        <taxon>Polyangia</taxon>
        <taxon>Haliangiales</taxon>
        <taxon>Kofleriaceae</taxon>
        <taxon>Haliangium</taxon>
    </lineage>
</organism>
<keyword evidence="6 7" id="KW-0664">Pyridoxine biosynthesis</keyword>
<keyword evidence="9" id="KW-1185">Reference proteome</keyword>
<feature type="binding site" evidence="7">
    <location>
        <position position="127"/>
    </location>
    <ligand>
        <name>substrate</name>
    </ligand>
</feature>
<evidence type="ECO:0000256" key="1">
    <source>
        <dbReference type="ARBA" id="ARBA00022490"/>
    </source>
</evidence>
<dbReference type="AlphaFoldDB" id="D0LQB4"/>
<comment type="pathway">
    <text evidence="7">Cofactor biosynthesis; pyridoxine 5'-phosphate biosynthesis; pyridoxine 5'-phosphate from D-erythrose 4-phosphate: step 4/5.</text>
</comment>
<evidence type="ECO:0000256" key="5">
    <source>
        <dbReference type="ARBA" id="ARBA00023027"/>
    </source>
</evidence>
<dbReference type="SUPFAM" id="SSF53659">
    <property type="entry name" value="Isocitrate/Isopropylmalate dehydrogenase-like"/>
    <property type="match status" value="1"/>
</dbReference>
<comment type="function">
    <text evidence="7">Catalyzes the NAD(P)-dependent oxidation of 4-(phosphooxy)-L-threonine (HTP) into 2-amino-3-oxo-4-(phosphooxy)butyric acid which spontaneously decarboxylates to form 3-amino-2-oxopropyl phosphate (AHAP).</text>
</comment>
<dbReference type="Gene3D" id="3.40.718.10">
    <property type="entry name" value="Isopropylmalate Dehydrogenase"/>
    <property type="match status" value="1"/>
</dbReference>
<evidence type="ECO:0000313" key="8">
    <source>
        <dbReference type="EMBL" id="ACY18923.1"/>
    </source>
</evidence>
<evidence type="ECO:0000256" key="2">
    <source>
        <dbReference type="ARBA" id="ARBA00022723"/>
    </source>
</evidence>
<dbReference type="EMBL" id="CP001804">
    <property type="protein sequence ID" value="ACY18923.1"/>
    <property type="molecule type" value="Genomic_DNA"/>
</dbReference>
<evidence type="ECO:0000256" key="3">
    <source>
        <dbReference type="ARBA" id="ARBA00022857"/>
    </source>
</evidence>
<dbReference type="NCBIfam" id="TIGR00557">
    <property type="entry name" value="pdxA"/>
    <property type="match status" value="1"/>
</dbReference>
<evidence type="ECO:0000256" key="7">
    <source>
        <dbReference type="HAMAP-Rule" id="MF_00536"/>
    </source>
</evidence>
<dbReference type="GO" id="GO:0051287">
    <property type="term" value="F:NAD binding"/>
    <property type="evidence" value="ECO:0007669"/>
    <property type="project" value="InterPro"/>
</dbReference>
<comment type="catalytic activity">
    <reaction evidence="7">
        <text>4-(phosphooxy)-L-threonine + NAD(+) = 3-amino-2-oxopropyl phosphate + CO2 + NADH</text>
        <dbReference type="Rhea" id="RHEA:32275"/>
        <dbReference type="ChEBI" id="CHEBI:16526"/>
        <dbReference type="ChEBI" id="CHEBI:57279"/>
        <dbReference type="ChEBI" id="CHEBI:57540"/>
        <dbReference type="ChEBI" id="CHEBI:57945"/>
        <dbReference type="ChEBI" id="CHEBI:58452"/>
        <dbReference type="EC" id="1.1.1.262"/>
    </reaction>
</comment>
<dbReference type="UniPathway" id="UPA00244">
    <property type="reaction ID" value="UER00312"/>
</dbReference>
<dbReference type="RefSeq" id="WP_012831515.1">
    <property type="nucleotide sequence ID" value="NC_013440.1"/>
</dbReference>
<dbReference type="InterPro" id="IPR005255">
    <property type="entry name" value="PdxA_fam"/>
</dbReference>
<sequence length="338" mass="34957">MTTSDKIGITLGDPAGIGPEIIAAAVADASAELRGRLTLFGDRPILERAFAQITGSRIPSDIQVVDRGLLSADQAIPGSPTGASGAAQVAYLEAAVSAARRGTIGGLVTAPINKRSARQAGFSFPGHTEFLAERLGAQHVAMMFAGPRLKVVLATVHLALSEVPGALTRDGIVRTAKLAAEAVSRDFGIASARVGVLGLNPHAGEHGLFGREELEIIGPAIEECRRQIDGAQVDGPLIPDAAFRQADGGAYDVLVAMYHDQGLIPVKLLDFEQAVNVTLGLPIVRTSPDHGVAYDIAGTGKARPQSFMAALSLAARLTTHRSASEASAGEPEDADSPS</sequence>
<dbReference type="STRING" id="502025.Hoch_6454"/>
<keyword evidence="5 7" id="KW-0520">NAD</keyword>
<dbReference type="HAMAP" id="MF_00536">
    <property type="entry name" value="PdxA"/>
    <property type="match status" value="1"/>
</dbReference>
<dbReference type="GO" id="GO:0050570">
    <property type="term" value="F:4-hydroxythreonine-4-phosphate dehydrogenase activity"/>
    <property type="evidence" value="ECO:0007669"/>
    <property type="project" value="UniProtKB-UniRule"/>
</dbReference>
<keyword evidence="3 7" id="KW-0521">NADP</keyword>
<dbReference type="InterPro" id="IPR037510">
    <property type="entry name" value="PdxA"/>
</dbReference>
<dbReference type="PANTHER" id="PTHR30004">
    <property type="entry name" value="4-HYDROXYTHREONINE-4-PHOSPHATE DEHYDROGENASE"/>
    <property type="match status" value="1"/>
</dbReference>
<protein>
    <recommendedName>
        <fullName evidence="7">4-hydroxythreonine-4-phosphate dehydrogenase</fullName>
        <ecNumber evidence="7">1.1.1.262</ecNumber>
    </recommendedName>
    <alternativeName>
        <fullName evidence="7">4-(phosphohydroxy)-L-threonine dehydrogenase</fullName>
    </alternativeName>
</protein>
<feature type="binding site" evidence="7">
    <location>
        <position position="259"/>
    </location>
    <ligand>
        <name>a divalent metal cation</name>
        <dbReference type="ChEBI" id="CHEBI:60240"/>
        <note>ligand shared between dimeric partners</note>
    </ligand>
</feature>
<dbReference type="Proteomes" id="UP000001880">
    <property type="component" value="Chromosome"/>
</dbReference>
<dbReference type="HOGENOM" id="CLU_040168_1_0_7"/>
<feature type="binding site" evidence="7">
    <location>
        <position position="285"/>
    </location>
    <ligand>
        <name>substrate</name>
    </ligand>
</feature>
<gene>
    <name evidence="7" type="primary">pdxA</name>
    <name evidence="8" type="ordered locus">Hoch_6454</name>
</gene>
<dbReference type="GO" id="GO:0008615">
    <property type="term" value="P:pyridoxine biosynthetic process"/>
    <property type="evidence" value="ECO:0007669"/>
    <property type="project" value="UniProtKB-UniRule"/>
</dbReference>
<accession>D0LQB4</accession>